<evidence type="ECO:0000256" key="6">
    <source>
        <dbReference type="RuleBase" id="RU000661"/>
    </source>
</evidence>
<dbReference type="NCBIfam" id="TIGR00059">
    <property type="entry name" value="L17"/>
    <property type="match status" value="1"/>
</dbReference>
<evidence type="ECO:0000313" key="7">
    <source>
        <dbReference type="EMBL" id="OGE65346.1"/>
    </source>
</evidence>
<dbReference type="PANTHER" id="PTHR14413:SF16">
    <property type="entry name" value="LARGE RIBOSOMAL SUBUNIT PROTEIN BL17M"/>
    <property type="match status" value="1"/>
</dbReference>
<comment type="caution">
    <text evidence="7">The sequence shown here is derived from an EMBL/GenBank/DDBJ whole genome shotgun (WGS) entry which is preliminary data.</text>
</comment>
<dbReference type="GO" id="GO:0003735">
    <property type="term" value="F:structural constituent of ribosome"/>
    <property type="evidence" value="ECO:0007669"/>
    <property type="project" value="InterPro"/>
</dbReference>
<dbReference type="EMBL" id="MFDO01000019">
    <property type="protein sequence ID" value="OGE65346.1"/>
    <property type="molecule type" value="Genomic_DNA"/>
</dbReference>
<dbReference type="SUPFAM" id="SSF64263">
    <property type="entry name" value="Prokaryotic ribosomal protein L17"/>
    <property type="match status" value="1"/>
</dbReference>
<sequence length="147" mass="16541">MRHSVYGRRLSRTKNERTSLFRGLVRSLLISESITTTEAKAKAIKGLVDSLISKSQKRTSGSLREVESFVIWPDIRKKLVEEVAPRYKNRISGFTTLVKMGRRQGDGAMMVKMSLIGESAGPSQLVIPEKIIEAVEKPKRVRKATKK</sequence>
<keyword evidence="2 5" id="KW-0689">Ribosomal protein</keyword>
<evidence type="ECO:0000256" key="4">
    <source>
        <dbReference type="ARBA" id="ARBA00035494"/>
    </source>
</evidence>
<evidence type="ECO:0000256" key="1">
    <source>
        <dbReference type="ARBA" id="ARBA00008777"/>
    </source>
</evidence>
<dbReference type="GO" id="GO:0022625">
    <property type="term" value="C:cytosolic large ribosomal subunit"/>
    <property type="evidence" value="ECO:0007669"/>
    <property type="project" value="TreeGrafter"/>
</dbReference>
<reference evidence="7 8" key="1">
    <citation type="journal article" date="2016" name="Nat. Commun.">
        <title>Thousands of microbial genomes shed light on interconnected biogeochemical processes in an aquifer system.</title>
        <authorList>
            <person name="Anantharaman K."/>
            <person name="Brown C.T."/>
            <person name="Hug L.A."/>
            <person name="Sharon I."/>
            <person name="Castelle C.J."/>
            <person name="Probst A.J."/>
            <person name="Thomas B.C."/>
            <person name="Singh A."/>
            <person name="Wilkins M.J."/>
            <person name="Karaoz U."/>
            <person name="Brodie E.L."/>
            <person name="Williams K.H."/>
            <person name="Hubbard S.S."/>
            <person name="Banfield J.F."/>
        </authorList>
    </citation>
    <scope>NUCLEOTIDE SEQUENCE [LARGE SCALE GENOMIC DNA]</scope>
</reference>
<dbReference type="AlphaFoldDB" id="A0A1F5MIZ1"/>
<evidence type="ECO:0000256" key="2">
    <source>
        <dbReference type="ARBA" id="ARBA00022980"/>
    </source>
</evidence>
<evidence type="ECO:0000256" key="3">
    <source>
        <dbReference type="ARBA" id="ARBA00023274"/>
    </source>
</evidence>
<gene>
    <name evidence="7" type="ORF">A3B49_03630</name>
</gene>
<proteinExistence type="inferred from homology"/>
<evidence type="ECO:0000313" key="8">
    <source>
        <dbReference type="Proteomes" id="UP000178017"/>
    </source>
</evidence>
<dbReference type="InterPro" id="IPR036373">
    <property type="entry name" value="Ribosomal_bL17_sf"/>
</dbReference>
<dbReference type="GO" id="GO:0006412">
    <property type="term" value="P:translation"/>
    <property type="evidence" value="ECO:0007669"/>
    <property type="project" value="InterPro"/>
</dbReference>
<dbReference type="Gene3D" id="3.90.1030.10">
    <property type="entry name" value="Ribosomal protein L17"/>
    <property type="match status" value="1"/>
</dbReference>
<accession>A0A1F5MIZ1</accession>
<organism evidence="7 8">
    <name type="scientific">Candidatus Daviesbacteria bacterium RIFCSPLOWO2_01_FULL_40_24</name>
    <dbReference type="NCBI Taxonomy" id="1797787"/>
    <lineage>
        <taxon>Bacteria</taxon>
        <taxon>Candidatus Daviesiibacteriota</taxon>
    </lineage>
</organism>
<evidence type="ECO:0000256" key="5">
    <source>
        <dbReference type="RuleBase" id="RU000660"/>
    </source>
</evidence>
<name>A0A1F5MIZ1_9BACT</name>
<dbReference type="InterPro" id="IPR000456">
    <property type="entry name" value="Ribosomal_bL17"/>
</dbReference>
<comment type="similarity">
    <text evidence="1 5">Belongs to the bacterial ribosomal protein bL17 family.</text>
</comment>
<keyword evidence="3 5" id="KW-0687">Ribonucleoprotein</keyword>
<dbReference type="Proteomes" id="UP000178017">
    <property type="component" value="Unassembled WGS sequence"/>
</dbReference>
<dbReference type="Pfam" id="PF01196">
    <property type="entry name" value="Ribosomal_L17"/>
    <property type="match status" value="1"/>
</dbReference>
<dbReference type="PANTHER" id="PTHR14413">
    <property type="entry name" value="RIBOSOMAL PROTEIN L17"/>
    <property type="match status" value="1"/>
</dbReference>
<protein>
    <recommendedName>
        <fullName evidence="4 6">50S ribosomal protein L17</fullName>
    </recommendedName>
</protein>